<dbReference type="EMBL" id="JARAKH010000028">
    <property type="protein sequence ID" value="KAK8388983.1"/>
    <property type="molecule type" value="Genomic_DNA"/>
</dbReference>
<dbReference type="AlphaFoldDB" id="A0AAW0TPI1"/>
<sequence>MDCVLRGVGGVLSMWRVDEQPKELLLVINSLDTRNPRRGFPWLAPQAPSRLKDSLRGDFEVLPPTRTRQVVCGRRQTQDVRYPSGAGAGAVFLRQEGAQERKKLTQAWDLVQGGGGSETVPPFEGLPEGPTREKSLGESGARGDERHVDTVPGRRSLVCRLKPRVSVGEVTQCSGGSITGASKDKLGATPVIPAWLQFPAAPRLIELLTPRHTHLPLMARSMTSITLLWGHS</sequence>
<evidence type="ECO:0000256" key="1">
    <source>
        <dbReference type="SAM" id="MobiDB-lite"/>
    </source>
</evidence>
<organism evidence="2 3">
    <name type="scientific">Scylla paramamosain</name>
    <name type="common">Mud crab</name>
    <dbReference type="NCBI Taxonomy" id="85552"/>
    <lineage>
        <taxon>Eukaryota</taxon>
        <taxon>Metazoa</taxon>
        <taxon>Ecdysozoa</taxon>
        <taxon>Arthropoda</taxon>
        <taxon>Crustacea</taxon>
        <taxon>Multicrustacea</taxon>
        <taxon>Malacostraca</taxon>
        <taxon>Eumalacostraca</taxon>
        <taxon>Eucarida</taxon>
        <taxon>Decapoda</taxon>
        <taxon>Pleocyemata</taxon>
        <taxon>Brachyura</taxon>
        <taxon>Eubrachyura</taxon>
        <taxon>Portunoidea</taxon>
        <taxon>Portunidae</taxon>
        <taxon>Portuninae</taxon>
        <taxon>Scylla</taxon>
    </lineage>
</organism>
<keyword evidence="3" id="KW-1185">Reference proteome</keyword>
<feature type="compositionally biased region" description="Basic and acidic residues" evidence="1">
    <location>
        <begin position="130"/>
        <end position="148"/>
    </location>
</feature>
<evidence type="ECO:0000313" key="2">
    <source>
        <dbReference type="EMBL" id="KAK8388983.1"/>
    </source>
</evidence>
<comment type="caution">
    <text evidence="2">The sequence shown here is derived from an EMBL/GenBank/DDBJ whole genome shotgun (WGS) entry which is preliminary data.</text>
</comment>
<feature type="region of interest" description="Disordered" evidence="1">
    <location>
        <begin position="111"/>
        <end position="148"/>
    </location>
</feature>
<dbReference type="Proteomes" id="UP001487740">
    <property type="component" value="Unassembled WGS sequence"/>
</dbReference>
<accession>A0AAW0TPI1</accession>
<gene>
    <name evidence="2" type="ORF">O3P69_020747</name>
</gene>
<evidence type="ECO:0000313" key="3">
    <source>
        <dbReference type="Proteomes" id="UP001487740"/>
    </source>
</evidence>
<name>A0AAW0TPI1_SCYPA</name>
<reference evidence="2 3" key="1">
    <citation type="submission" date="2023-03" db="EMBL/GenBank/DDBJ databases">
        <title>High-quality genome of Scylla paramamosain provides insights in environmental adaptation.</title>
        <authorList>
            <person name="Zhang L."/>
        </authorList>
    </citation>
    <scope>NUCLEOTIDE SEQUENCE [LARGE SCALE GENOMIC DNA]</scope>
    <source>
        <strain evidence="2">LZ_2023a</strain>
        <tissue evidence="2">Muscle</tissue>
    </source>
</reference>
<proteinExistence type="predicted"/>
<protein>
    <submittedName>
        <fullName evidence="2">Uncharacterized protein</fullName>
    </submittedName>
</protein>